<dbReference type="Gene3D" id="3.10.20.90">
    <property type="entry name" value="Phosphatidylinositol 3-kinase Catalytic Subunit, Chain A, domain 1"/>
    <property type="match status" value="1"/>
</dbReference>
<evidence type="ECO:0000313" key="13">
    <source>
        <dbReference type="EMBL" id="VVB13032.1"/>
    </source>
</evidence>
<dbReference type="FunFam" id="2.30.30.1040:FF:000002">
    <property type="entry name" value="Auxin response factor"/>
    <property type="match status" value="1"/>
</dbReference>
<dbReference type="EMBL" id="CABITT030000008">
    <property type="protein sequence ID" value="VVB13032.1"/>
    <property type="molecule type" value="Genomic_DNA"/>
</dbReference>
<dbReference type="Pfam" id="PF02362">
    <property type="entry name" value="B3"/>
    <property type="match status" value="1"/>
</dbReference>
<dbReference type="GO" id="GO:0009734">
    <property type="term" value="P:auxin-activated signaling pathway"/>
    <property type="evidence" value="ECO:0007669"/>
    <property type="project" value="UniProtKB-KW"/>
</dbReference>
<gene>
    <name evidence="13" type="ORF">ANE_LOCUS23476</name>
</gene>
<feature type="domain" description="TF-B3" evidence="11">
    <location>
        <begin position="110"/>
        <end position="212"/>
    </location>
</feature>
<dbReference type="OrthoDB" id="1906869at2759"/>
<dbReference type="PROSITE" id="PS51745">
    <property type="entry name" value="PB1"/>
    <property type="match status" value="1"/>
</dbReference>
<dbReference type="Gene3D" id="2.40.330.10">
    <property type="entry name" value="DNA-binding pseudobarrel domain"/>
    <property type="match status" value="1"/>
</dbReference>
<dbReference type="CDD" id="cd10017">
    <property type="entry name" value="B3_DNA"/>
    <property type="match status" value="1"/>
</dbReference>
<evidence type="ECO:0000256" key="2">
    <source>
        <dbReference type="ARBA" id="ARBA00007853"/>
    </source>
</evidence>
<dbReference type="GO" id="GO:0051301">
    <property type="term" value="P:cell division"/>
    <property type="evidence" value="ECO:0007669"/>
    <property type="project" value="UniProtKB-ARBA"/>
</dbReference>
<evidence type="ECO:0000256" key="6">
    <source>
        <dbReference type="ARBA" id="ARBA00023163"/>
    </source>
</evidence>
<dbReference type="AlphaFoldDB" id="A0A565CHK1"/>
<proteinExistence type="inferred from homology"/>
<dbReference type="FunFam" id="2.40.330.10:FF:000001">
    <property type="entry name" value="Auxin response factor"/>
    <property type="match status" value="1"/>
</dbReference>
<dbReference type="Gene3D" id="2.30.30.1040">
    <property type="match status" value="1"/>
</dbReference>
<evidence type="ECO:0000256" key="9">
    <source>
        <dbReference type="ARBA" id="ARBA00037697"/>
    </source>
</evidence>
<comment type="function">
    <text evidence="9">Auxin response factors (ARFs) are transcriptional factors that bind specifically to the DNA sequence 5'-TGTCTC-3' found in the auxin-responsive promoter elements (AuxREs). Could act as transcriptional activator or repressor. Formation of heterodimers with Aux/IAA proteins may alter their ability to modulate early auxin response genes expression.</text>
</comment>
<keyword evidence="5 10" id="KW-0238">DNA-binding</keyword>
<organism evidence="13 14">
    <name type="scientific">Arabis nemorensis</name>
    <dbReference type="NCBI Taxonomy" id="586526"/>
    <lineage>
        <taxon>Eukaryota</taxon>
        <taxon>Viridiplantae</taxon>
        <taxon>Streptophyta</taxon>
        <taxon>Embryophyta</taxon>
        <taxon>Tracheophyta</taxon>
        <taxon>Spermatophyta</taxon>
        <taxon>Magnoliopsida</taxon>
        <taxon>eudicotyledons</taxon>
        <taxon>Gunneridae</taxon>
        <taxon>Pentapetalae</taxon>
        <taxon>rosids</taxon>
        <taxon>malvids</taxon>
        <taxon>Brassicales</taxon>
        <taxon>Brassicaceae</taxon>
        <taxon>Arabideae</taxon>
        <taxon>Arabis</taxon>
    </lineage>
</organism>
<dbReference type="SUPFAM" id="SSF101936">
    <property type="entry name" value="DNA-binding pseudobarrel domain"/>
    <property type="match status" value="1"/>
</dbReference>
<evidence type="ECO:0000259" key="12">
    <source>
        <dbReference type="PROSITE" id="PS51745"/>
    </source>
</evidence>
<dbReference type="InterPro" id="IPR044835">
    <property type="entry name" value="ARF_plant"/>
</dbReference>
<dbReference type="GO" id="GO:0007389">
    <property type="term" value="P:pattern specification process"/>
    <property type="evidence" value="ECO:0007669"/>
    <property type="project" value="UniProtKB-ARBA"/>
</dbReference>
<dbReference type="InterPro" id="IPR010525">
    <property type="entry name" value="ARF_dom"/>
</dbReference>
<evidence type="ECO:0000256" key="3">
    <source>
        <dbReference type="ARBA" id="ARBA00011726"/>
    </source>
</evidence>
<sequence length="596" mass="67272">MEKSLDSELWHACAGVMVKIPPVNSKVFYFPQGHAEHVSSSSSVATVDFRHFPRIPPLILCQVTSVTYLADPKTDEVYAKIGLIPDSLGTVFDQEEVFDGNVKQEPPVSFAKTLTQSDANNGGGFSVPRYCADTIFPRLDYTADPPVQNIVARDIHGETWKFRHIYRGTPRRHLLTTGWSAFVNHKRLMAGDSVVFFRAVSGDICIGVRRMKHSSGWSGLPDYSFCSFMREAEKEGNVVMISSNGNGNGSRVNDELVVQAAIKAANGKAFEVVYHPRNSTPEFCVMAGTVRRAMEVQWCRGMRFKMAFETEDSSRISWFMGSVSAVQPADTIRWPDSPWRLLEVAWDEPEMLQNVKRVSPWLVEPVSGIPALNFSPFSPPFKSPRLLQPPDYTQFPAPRFSSNLFEPRNFLPENRDNNINVPDCMQGARHTQFDLSLTRFNNPKFIPAAATDTNDNDVSCLLTMDLNHSVKNNERSKTSQFILFGRPILTEQEISLRLEKTSKYSSFNLETTNHCKVYIESEDVGRTIDLSVLGSYNAFCEKIGKMFGLVNSVMLHNVMYCDGTGEFRPVTYHEPFSEFARTARRLKIHMDSKTFK</sequence>
<dbReference type="InterPro" id="IPR015300">
    <property type="entry name" value="DNA-bd_pseudobarrel_sf"/>
</dbReference>
<keyword evidence="7 10" id="KW-0539">Nucleus</keyword>
<name>A0A565CHK1_9BRAS</name>
<keyword evidence="4 10" id="KW-0805">Transcription regulation</keyword>
<evidence type="ECO:0000256" key="5">
    <source>
        <dbReference type="ARBA" id="ARBA00023125"/>
    </source>
</evidence>
<accession>A0A565CHK1</accession>
<dbReference type="PANTHER" id="PTHR31384:SF39">
    <property type="entry name" value="AUXIN RESPONSE FACTOR"/>
    <property type="match status" value="1"/>
</dbReference>
<feature type="domain" description="PB1" evidence="12">
    <location>
        <begin position="512"/>
        <end position="593"/>
    </location>
</feature>
<dbReference type="PROSITE" id="PS50863">
    <property type="entry name" value="B3"/>
    <property type="match status" value="1"/>
</dbReference>
<dbReference type="Pfam" id="PF06507">
    <property type="entry name" value="ARF_AD"/>
    <property type="match status" value="1"/>
</dbReference>
<keyword evidence="8 10" id="KW-0927">Auxin signaling pathway</keyword>
<reference evidence="13" key="1">
    <citation type="submission" date="2019-07" db="EMBL/GenBank/DDBJ databases">
        <authorList>
            <person name="Dittberner H."/>
        </authorList>
    </citation>
    <scope>NUCLEOTIDE SEQUENCE [LARGE SCALE GENOMIC DNA]</scope>
</reference>
<dbReference type="InterPro" id="IPR053793">
    <property type="entry name" value="PB1-like"/>
</dbReference>
<protein>
    <recommendedName>
        <fullName evidence="10">Auxin response factor</fullName>
    </recommendedName>
</protein>
<evidence type="ECO:0000256" key="1">
    <source>
        <dbReference type="ARBA" id="ARBA00004123"/>
    </source>
</evidence>
<evidence type="ECO:0000256" key="8">
    <source>
        <dbReference type="ARBA" id="ARBA00023294"/>
    </source>
</evidence>
<dbReference type="GO" id="GO:0005634">
    <property type="term" value="C:nucleus"/>
    <property type="evidence" value="ECO:0007669"/>
    <property type="project" value="UniProtKB-SubCell"/>
</dbReference>
<evidence type="ECO:0000256" key="4">
    <source>
        <dbReference type="ARBA" id="ARBA00023015"/>
    </source>
</evidence>
<comment type="subunit">
    <text evidence="3 10">Homodimers and heterodimers.</text>
</comment>
<dbReference type="GO" id="GO:0003677">
    <property type="term" value="F:DNA binding"/>
    <property type="evidence" value="ECO:0007669"/>
    <property type="project" value="UniProtKB-KW"/>
</dbReference>
<dbReference type="Proteomes" id="UP000489600">
    <property type="component" value="Unassembled WGS sequence"/>
</dbReference>
<dbReference type="SMART" id="SM01019">
    <property type="entry name" value="B3"/>
    <property type="match status" value="1"/>
</dbReference>
<evidence type="ECO:0000259" key="11">
    <source>
        <dbReference type="PROSITE" id="PS50863"/>
    </source>
</evidence>
<dbReference type="GO" id="GO:0048829">
    <property type="term" value="P:root cap development"/>
    <property type="evidence" value="ECO:0007669"/>
    <property type="project" value="UniProtKB-ARBA"/>
</dbReference>
<comment type="caution">
    <text evidence="13">The sequence shown here is derived from an EMBL/GenBank/DDBJ whole genome shotgun (WGS) entry which is preliminary data.</text>
</comment>
<evidence type="ECO:0000256" key="10">
    <source>
        <dbReference type="RuleBase" id="RU004561"/>
    </source>
</evidence>
<evidence type="ECO:0000256" key="7">
    <source>
        <dbReference type="ARBA" id="ARBA00023242"/>
    </source>
</evidence>
<comment type="subcellular location">
    <subcellularLocation>
        <location evidence="1 10">Nucleus</location>
    </subcellularLocation>
</comment>
<dbReference type="PANTHER" id="PTHR31384">
    <property type="entry name" value="AUXIN RESPONSE FACTOR 4-RELATED"/>
    <property type="match status" value="1"/>
</dbReference>
<keyword evidence="6 10" id="KW-0804">Transcription</keyword>
<evidence type="ECO:0000313" key="14">
    <source>
        <dbReference type="Proteomes" id="UP000489600"/>
    </source>
</evidence>
<keyword evidence="14" id="KW-1185">Reference proteome</keyword>
<comment type="similarity">
    <text evidence="2 10">Belongs to the ARF family.</text>
</comment>
<dbReference type="GO" id="GO:0006355">
    <property type="term" value="P:regulation of DNA-templated transcription"/>
    <property type="evidence" value="ECO:0007669"/>
    <property type="project" value="InterPro"/>
</dbReference>
<dbReference type="InterPro" id="IPR003340">
    <property type="entry name" value="B3_DNA-bd"/>
</dbReference>